<reference evidence="3" key="1">
    <citation type="submission" date="2025-08" db="UniProtKB">
        <authorList>
            <consortium name="RefSeq"/>
        </authorList>
    </citation>
    <scope>IDENTIFICATION</scope>
    <source>
        <tissue evidence="3">Tentacle</tissue>
    </source>
</reference>
<keyword evidence="2" id="KW-1185">Reference proteome</keyword>
<evidence type="ECO:0000256" key="1">
    <source>
        <dbReference type="SAM" id="Phobius"/>
    </source>
</evidence>
<dbReference type="Proteomes" id="UP000515163">
    <property type="component" value="Unplaced"/>
</dbReference>
<gene>
    <name evidence="3" type="primary">LOC116292191</name>
</gene>
<dbReference type="KEGG" id="aten:116292191"/>
<proteinExistence type="predicted"/>
<organism evidence="2 3">
    <name type="scientific">Actinia tenebrosa</name>
    <name type="common">Australian red waratah sea anemone</name>
    <dbReference type="NCBI Taxonomy" id="6105"/>
    <lineage>
        <taxon>Eukaryota</taxon>
        <taxon>Metazoa</taxon>
        <taxon>Cnidaria</taxon>
        <taxon>Anthozoa</taxon>
        <taxon>Hexacorallia</taxon>
        <taxon>Actiniaria</taxon>
        <taxon>Actiniidae</taxon>
        <taxon>Actinia</taxon>
    </lineage>
</organism>
<name>A0A6P8HFX4_ACTTE</name>
<sequence>MIIVFERSVLTMWELLQWKKVSEMPVYVQIIVKSMLYLWSHMLMGYGSAPLALLYLDKIHKVGMLTYYAPFIAITTWITIIYPYVVLPRLGSQKPLTKVS</sequence>
<dbReference type="InParanoid" id="A0A6P8HFX4"/>
<accession>A0A6P8HFX4</accession>
<evidence type="ECO:0000313" key="2">
    <source>
        <dbReference type="Proteomes" id="UP000515163"/>
    </source>
</evidence>
<protein>
    <submittedName>
        <fullName evidence="3">Uncharacterized protein LOC116292191</fullName>
    </submittedName>
</protein>
<dbReference type="AlphaFoldDB" id="A0A6P8HFX4"/>
<keyword evidence="1" id="KW-1133">Transmembrane helix</keyword>
<evidence type="ECO:0000313" key="3">
    <source>
        <dbReference type="RefSeq" id="XP_031555314.1"/>
    </source>
</evidence>
<dbReference type="RefSeq" id="XP_031555314.1">
    <property type="nucleotide sequence ID" value="XM_031699454.1"/>
</dbReference>
<feature type="transmembrane region" description="Helical" evidence="1">
    <location>
        <begin position="68"/>
        <end position="87"/>
    </location>
</feature>
<feature type="transmembrane region" description="Helical" evidence="1">
    <location>
        <begin position="36"/>
        <end position="56"/>
    </location>
</feature>
<keyword evidence="1" id="KW-0812">Transmembrane</keyword>
<dbReference type="OrthoDB" id="10303843at2759"/>
<dbReference type="GeneID" id="116292191"/>
<keyword evidence="1" id="KW-0472">Membrane</keyword>